<dbReference type="PANTHER" id="PTHR19282:SF417">
    <property type="entry name" value="TETRASPANIN TSPA-RELATED"/>
    <property type="match status" value="1"/>
</dbReference>
<protein>
    <recommendedName>
        <fullName evidence="6">Tetraspanin</fullName>
    </recommendedName>
</protein>
<organism evidence="7 8">
    <name type="scientific">Adineta ricciae</name>
    <name type="common">Rotifer</name>
    <dbReference type="NCBI Taxonomy" id="249248"/>
    <lineage>
        <taxon>Eukaryota</taxon>
        <taxon>Metazoa</taxon>
        <taxon>Spiralia</taxon>
        <taxon>Gnathifera</taxon>
        <taxon>Rotifera</taxon>
        <taxon>Eurotatoria</taxon>
        <taxon>Bdelloidea</taxon>
        <taxon>Adinetida</taxon>
        <taxon>Adinetidae</taxon>
        <taxon>Adineta</taxon>
    </lineage>
</organism>
<dbReference type="AlphaFoldDB" id="A0A814A7R8"/>
<dbReference type="Pfam" id="PF00335">
    <property type="entry name" value="Tetraspanin"/>
    <property type="match status" value="1"/>
</dbReference>
<dbReference type="InterPro" id="IPR000301">
    <property type="entry name" value="Tetraspanin_animals"/>
</dbReference>
<keyword evidence="4 6" id="KW-1133">Transmembrane helix</keyword>
<feature type="transmembrane region" description="Helical" evidence="6">
    <location>
        <begin position="81"/>
        <end position="103"/>
    </location>
</feature>
<feature type="transmembrane region" description="Helical" evidence="6">
    <location>
        <begin position="273"/>
        <end position="297"/>
    </location>
</feature>
<proteinExistence type="inferred from homology"/>
<dbReference type="PIRSF" id="PIRSF002419">
    <property type="entry name" value="Tetraspanin"/>
    <property type="match status" value="1"/>
</dbReference>
<feature type="transmembrane region" description="Helical" evidence="6">
    <location>
        <begin position="110"/>
        <end position="135"/>
    </location>
</feature>
<evidence type="ECO:0000256" key="5">
    <source>
        <dbReference type="ARBA" id="ARBA00023136"/>
    </source>
</evidence>
<evidence type="ECO:0000256" key="4">
    <source>
        <dbReference type="ARBA" id="ARBA00022989"/>
    </source>
</evidence>
<dbReference type="InterPro" id="IPR008952">
    <property type="entry name" value="Tetraspanin_EC2_sf"/>
</dbReference>
<dbReference type="PRINTS" id="PR00259">
    <property type="entry name" value="TMFOUR"/>
</dbReference>
<keyword evidence="3 6" id="KW-0812">Transmembrane</keyword>
<dbReference type="SUPFAM" id="SSF48652">
    <property type="entry name" value="Tetraspanin"/>
    <property type="match status" value="1"/>
</dbReference>
<dbReference type="GO" id="GO:0016020">
    <property type="term" value="C:membrane"/>
    <property type="evidence" value="ECO:0007669"/>
    <property type="project" value="UniProtKB-SubCell"/>
</dbReference>
<gene>
    <name evidence="7" type="ORF">EDS130_LOCUS10271</name>
</gene>
<comment type="similarity">
    <text evidence="2 6">Belongs to the tetraspanin (TM4SF) family.</text>
</comment>
<comment type="subcellular location">
    <subcellularLocation>
        <location evidence="1 6">Membrane</location>
        <topology evidence="1 6">Multi-pass membrane protein</topology>
    </subcellularLocation>
</comment>
<dbReference type="Proteomes" id="UP000663852">
    <property type="component" value="Unassembled WGS sequence"/>
</dbReference>
<dbReference type="OrthoDB" id="6134317at2759"/>
<dbReference type="InterPro" id="IPR018499">
    <property type="entry name" value="Tetraspanin/Peripherin"/>
</dbReference>
<evidence type="ECO:0000256" key="1">
    <source>
        <dbReference type="ARBA" id="ARBA00004141"/>
    </source>
</evidence>
<accession>A0A814A7R8</accession>
<comment type="caution">
    <text evidence="7">The sequence shown here is derived from an EMBL/GenBank/DDBJ whole genome shotgun (WGS) entry which is preliminary data.</text>
</comment>
<keyword evidence="5 6" id="KW-0472">Membrane</keyword>
<evidence type="ECO:0000313" key="8">
    <source>
        <dbReference type="Proteomes" id="UP000663852"/>
    </source>
</evidence>
<evidence type="ECO:0000256" key="3">
    <source>
        <dbReference type="ARBA" id="ARBA00022692"/>
    </source>
</evidence>
<name>A0A814A7R8_ADIRI</name>
<dbReference type="EMBL" id="CAJNOJ010000035">
    <property type="protein sequence ID" value="CAF0910907.1"/>
    <property type="molecule type" value="Genomic_DNA"/>
</dbReference>
<evidence type="ECO:0000313" key="7">
    <source>
        <dbReference type="EMBL" id="CAF0910907.1"/>
    </source>
</evidence>
<feature type="transmembrane region" description="Helical" evidence="6">
    <location>
        <begin position="29"/>
        <end position="53"/>
    </location>
</feature>
<sequence length="308" mass="34239">MKKEKITYKEIFIMGHGGMSCGMKTARCLMVLFNIVFFLIGAVLLALGIYVMVDPRFQKLKEILPLNTNAGLERGLSYLEMMAIVVIILGSVLLIIGFLGCCGAMKQVKLFLTCYAIIVALIIIFEVAITIYFVVFQSNFKESFVPKLKDSLRDNYQGPLGVAGYGPKPTAYSLAWDFIMYNLKCCGVENNADFNGAVQWNRSNPWADPLVPQSALFRYPLTCCPFPNGQSNWNSLPVDQLNEVAQCAVSGTGVYETGCYNKVVEVLNSAKTWVIVGAVIILVIELITFIFTLALCCRHKKDTIYYSS</sequence>
<reference evidence="7" key="1">
    <citation type="submission" date="2021-02" db="EMBL/GenBank/DDBJ databases">
        <authorList>
            <person name="Nowell W R."/>
        </authorList>
    </citation>
    <scope>NUCLEOTIDE SEQUENCE</scope>
</reference>
<evidence type="ECO:0000256" key="2">
    <source>
        <dbReference type="ARBA" id="ARBA00006840"/>
    </source>
</evidence>
<dbReference type="Gene3D" id="1.10.1450.10">
    <property type="entry name" value="Tetraspanin"/>
    <property type="match status" value="1"/>
</dbReference>
<dbReference type="PROSITE" id="PS51257">
    <property type="entry name" value="PROKAR_LIPOPROTEIN"/>
    <property type="match status" value="1"/>
</dbReference>
<evidence type="ECO:0000256" key="6">
    <source>
        <dbReference type="RuleBase" id="RU361218"/>
    </source>
</evidence>
<dbReference type="PANTHER" id="PTHR19282">
    <property type="entry name" value="TETRASPANIN"/>
    <property type="match status" value="1"/>
</dbReference>